<protein>
    <submittedName>
        <fullName evidence="1">Uncharacterized protein</fullName>
    </submittedName>
</protein>
<name>A0A927CHH1_9BACL</name>
<accession>A0A927CHH1</accession>
<reference evidence="1" key="1">
    <citation type="submission" date="2020-09" db="EMBL/GenBank/DDBJ databases">
        <title>A novel bacterium of genus Paenibacillus, isolated from South China Sea.</title>
        <authorList>
            <person name="Huang H."/>
            <person name="Mo K."/>
            <person name="Hu Y."/>
        </authorList>
    </citation>
    <scope>NUCLEOTIDE SEQUENCE</scope>
    <source>
        <strain evidence="1">IB182363</strain>
    </source>
</reference>
<proteinExistence type="predicted"/>
<dbReference type="EMBL" id="JACXJA010000066">
    <property type="protein sequence ID" value="MBD2866692.1"/>
    <property type="molecule type" value="Genomic_DNA"/>
</dbReference>
<evidence type="ECO:0000313" key="1">
    <source>
        <dbReference type="EMBL" id="MBD2866692.1"/>
    </source>
</evidence>
<keyword evidence="2" id="KW-1185">Reference proteome</keyword>
<gene>
    <name evidence="1" type="ORF">IDH45_32460</name>
</gene>
<sequence length="581" mass="65608">MRLLELECRCLLAEAEEAARIAAERIAEITGGGAPDRLRITFDSVRTDGFVLEITENRDVFIGAARTRDYVAGLGELLNRLLAAADRAGALGAEADPTAGGAAIKVELAPGRWEIAPELTDRIHYMPGHFGNSFEVCWSGEMQRYLEDLALAGASGYGDWFDPNDMPDPYHSHVYHSSSMFLWRRKKEWLRMSQRLGLDNILVITPNVGYVDQMRPDWVGVRDHKLRVQGQVLCPSNPAAREVILNNHRQLFDDLKESGIRIEKIVCVPYDDGGCACPSCQPYYPVFLELVRDVYGTVSAFYPELKADICGWWTSDEELLQLQQFIAGPAKDWFGVYQFSATYGVFELPDVRERIGDMRLGCFLHIGFSHDRRDVYTKTGVHSASRRISSVLGSFARQQCTGFMSYNESFGDHFNAFAASRLGWNPAGGVRDIAEYYGRLLFRLRGDTLNRFVDVLLEMEMLEESKAAGWQRELEAIERYASVDENRSWSFAQIRLKAELMALDYTIASQMDSGGIEAAYPLMKRRVQRTERLWRSVYGFGVLRHILIPDNMMPQWYKAYTNYANTGAAGSIRSGVMSSEA</sequence>
<comment type="caution">
    <text evidence="1">The sequence shown here is derived from an EMBL/GenBank/DDBJ whole genome shotgun (WGS) entry which is preliminary data.</text>
</comment>
<organism evidence="1 2">
    <name type="scientific">Paenibacillus oceani</name>
    <dbReference type="NCBI Taxonomy" id="2772510"/>
    <lineage>
        <taxon>Bacteria</taxon>
        <taxon>Bacillati</taxon>
        <taxon>Bacillota</taxon>
        <taxon>Bacilli</taxon>
        <taxon>Bacillales</taxon>
        <taxon>Paenibacillaceae</taxon>
        <taxon>Paenibacillus</taxon>
    </lineage>
</organism>
<dbReference type="Proteomes" id="UP000639396">
    <property type="component" value="Unassembled WGS sequence"/>
</dbReference>
<evidence type="ECO:0000313" key="2">
    <source>
        <dbReference type="Proteomes" id="UP000639396"/>
    </source>
</evidence>
<dbReference type="RefSeq" id="WP_190932306.1">
    <property type="nucleotide sequence ID" value="NZ_JACXJA010000066.1"/>
</dbReference>
<dbReference type="AlphaFoldDB" id="A0A927CHH1"/>